<reference evidence="1" key="1">
    <citation type="submission" date="2024-06" db="EMBL/GenBank/DDBJ databases">
        <authorList>
            <person name="Gannavaram S."/>
            <person name="Nemani S."/>
            <person name="Datta M."/>
            <person name="Picchiottino A."/>
            <person name="Mereddy A."/>
            <person name="Gannavaram N."/>
            <person name="Honeycutt C."/>
            <person name="Tran D."/>
            <person name="Choi K."/>
            <person name="Srinivasan K."/>
            <person name="Johnson A."/>
        </authorList>
    </citation>
    <scope>NUCLEOTIDE SEQUENCE</scope>
</reference>
<accession>A0AAU8L0N7</accession>
<protein>
    <submittedName>
        <fullName evidence="1">Uncharacterized protein</fullName>
    </submittedName>
</protein>
<sequence length="86" mass="9525">MFKIPDELVTQVKAGERFWVSSAGPEIAKLCGDKICIDVPSNKVKLGECFYATATNKLVRRLGLTDNIVPMPNKLTQINYNGKRVA</sequence>
<organism evidence="1">
    <name type="scientific">Pantoea phage Survivor</name>
    <dbReference type="NCBI Taxonomy" id="3232176"/>
    <lineage>
        <taxon>Viruses</taxon>
        <taxon>Duplodnaviria</taxon>
        <taxon>Heunggongvirae</taxon>
        <taxon>Uroviricota</taxon>
        <taxon>Caudoviricetes</taxon>
    </lineage>
</organism>
<dbReference type="EMBL" id="PP885733">
    <property type="protein sequence ID" value="XCN28332.1"/>
    <property type="molecule type" value="Genomic_DNA"/>
</dbReference>
<evidence type="ECO:0000313" key="1">
    <source>
        <dbReference type="EMBL" id="XCN28332.1"/>
    </source>
</evidence>
<name>A0AAU8L0N7_9CAUD</name>
<proteinExistence type="predicted"/>